<dbReference type="PANTHER" id="PTHR47939:SF13">
    <property type="entry name" value="OS03G0201400 PROTEIN"/>
    <property type="match status" value="1"/>
</dbReference>
<dbReference type="Gene3D" id="3.30.200.20">
    <property type="entry name" value="Phosphorylase Kinase, domain 1"/>
    <property type="match status" value="1"/>
</dbReference>
<proteinExistence type="inferred from homology"/>
<evidence type="ECO:0000256" key="1">
    <source>
        <dbReference type="ARBA" id="ARBA00007626"/>
    </source>
</evidence>
<keyword evidence="2" id="KW-0677">Repeat</keyword>
<evidence type="ECO:0000256" key="4">
    <source>
        <dbReference type="PROSITE-ProRule" id="PRU00708"/>
    </source>
</evidence>
<organism evidence="7 8">
    <name type="scientific">Eleusine coracana subsp. coracana</name>
    <dbReference type="NCBI Taxonomy" id="191504"/>
    <lineage>
        <taxon>Eukaryota</taxon>
        <taxon>Viridiplantae</taxon>
        <taxon>Streptophyta</taxon>
        <taxon>Embryophyta</taxon>
        <taxon>Tracheophyta</taxon>
        <taxon>Spermatophyta</taxon>
        <taxon>Magnoliopsida</taxon>
        <taxon>Liliopsida</taxon>
        <taxon>Poales</taxon>
        <taxon>Poaceae</taxon>
        <taxon>PACMAD clade</taxon>
        <taxon>Chloridoideae</taxon>
        <taxon>Cynodonteae</taxon>
        <taxon>Eleusininae</taxon>
        <taxon>Eleusine</taxon>
    </lineage>
</organism>
<dbReference type="PANTHER" id="PTHR47939">
    <property type="entry name" value="MEMBRANE-ASSOCIATED SALT-INDUCIBLE PROTEIN-LIKE"/>
    <property type="match status" value="1"/>
</dbReference>
<feature type="repeat" description="PPR" evidence="4">
    <location>
        <begin position="522"/>
        <end position="556"/>
    </location>
</feature>
<reference evidence="7" key="1">
    <citation type="journal article" date="2018" name="DNA Res.">
        <title>Multiple hybrid de novo genome assembly of finger millet, an orphan allotetraploid crop.</title>
        <authorList>
            <person name="Hatakeyama M."/>
            <person name="Aluri S."/>
            <person name="Balachadran M.T."/>
            <person name="Sivarajan S.R."/>
            <person name="Patrignani A."/>
            <person name="Gruter S."/>
            <person name="Poveda L."/>
            <person name="Shimizu-Inatsugi R."/>
            <person name="Baeten J."/>
            <person name="Francoijs K.J."/>
            <person name="Nataraja K.N."/>
            <person name="Reddy Y.A.N."/>
            <person name="Phadnis S."/>
            <person name="Ravikumar R.L."/>
            <person name="Schlapbach R."/>
            <person name="Sreeman S.M."/>
            <person name="Shimizu K.K."/>
        </authorList>
    </citation>
    <scope>NUCLEOTIDE SEQUENCE</scope>
</reference>
<dbReference type="Proteomes" id="UP001054889">
    <property type="component" value="Unassembled WGS sequence"/>
</dbReference>
<keyword evidence="3" id="KW-0809">Transit peptide</keyword>
<evidence type="ECO:0000313" key="8">
    <source>
        <dbReference type="Proteomes" id="UP001054889"/>
    </source>
</evidence>
<sequence>MGSSGSVYRATLASLSGVTIAVKKFRSCDEVSEEVFACEVSVLPRVRHRNIVRLLGWAANRRTRLLFYDYLPKGTLGALLHGSGGGGGGASEVEWERIRVHALHPRTRSLSDFQRGPASALVSKKKEKNACRRRPLPRSHCRPLLPVLRRPRPPVRRRGRLRSHLPPRQVKVVPPLLGPRPSPLPASAAAAVLLLLRRRPRTALRFHAFALRRGLLLLPAPLVLSASAAHVAAASRLRGAALDVLASAARHHSPAEIFNALAATYRRFASAPFVFDLLLLAYLRSRRDALAAASVARRILVAGGRPLPSTAAALLRSLPSADAALDMYHQIYTRPSPKTNRLLLPTVHTFNSLLLACYREGNCDGFDTVLKEMDKYSCKHNMCTYNIRMAGYCDRGEVDKARVLWDEMIHENIQPDVTAYNTMIGGYCHAGEVGMAEEMFKDMEIGGTDPSATTFESLVRGHCMAGEDDAAMLVRADMRRRGFGMAPEVVEELLEVLCQTGRVEDALGILREEMRREEFEPTRRSYEVLIRRFCEEGEMEVAIRLQAEMAGKGFKAGSEVYHAFIRAYEDSEDFDMVDRLRKEMVAMSTDSGSHVSSCSEHNRRMNLVAFVPAKVFWHAICFIWQSLRYDQLFFTTYSACHSGYTPHCMKDM</sequence>
<feature type="repeat" description="PPR" evidence="4">
    <location>
        <begin position="486"/>
        <end position="521"/>
    </location>
</feature>
<feature type="repeat" description="PPR" evidence="4">
    <location>
        <begin position="451"/>
        <end position="485"/>
    </location>
</feature>
<dbReference type="PROSITE" id="PS51375">
    <property type="entry name" value="PPR"/>
    <property type="match status" value="5"/>
</dbReference>
<feature type="domain" description="Serine-threonine/tyrosine-protein kinase catalytic" evidence="6">
    <location>
        <begin position="2"/>
        <end position="83"/>
    </location>
</feature>
<feature type="region of interest" description="Disordered" evidence="5">
    <location>
        <begin position="114"/>
        <end position="135"/>
    </location>
</feature>
<comment type="caution">
    <text evidence="7">The sequence shown here is derived from an EMBL/GenBank/DDBJ whole genome shotgun (WGS) entry which is preliminary data.</text>
</comment>
<dbReference type="Pfam" id="PF07714">
    <property type="entry name" value="PK_Tyr_Ser-Thr"/>
    <property type="match status" value="1"/>
</dbReference>
<evidence type="ECO:0000256" key="3">
    <source>
        <dbReference type="ARBA" id="ARBA00022946"/>
    </source>
</evidence>
<dbReference type="Gene3D" id="1.25.40.10">
    <property type="entry name" value="Tetratricopeptide repeat domain"/>
    <property type="match status" value="3"/>
</dbReference>
<keyword evidence="8" id="KW-1185">Reference proteome</keyword>
<evidence type="ECO:0000256" key="5">
    <source>
        <dbReference type="SAM" id="MobiDB-lite"/>
    </source>
</evidence>
<dbReference type="Pfam" id="PF01535">
    <property type="entry name" value="PPR"/>
    <property type="match status" value="1"/>
</dbReference>
<reference evidence="7" key="2">
    <citation type="submission" date="2021-12" db="EMBL/GenBank/DDBJ databases">
        <title>Resequencing data analysis of finger millet.</title>
        <authorList>
            <person name="Hatakeyama M."/>
            <person name="Aluri S."/>
            <person name="Balachadran M.T."/>
            <person name="Sivarajan S.R."/>
            <person name="Poveda L."/>
            <person name="Shimizu-Inatsugi R."/>
            <person name="Schlapbach R."/>
            <person name="Sreeman S.M."/>
            <person name="Shimizu K.K."/>
        </authorList>
    </citation>
    <scope>NUCLEOTIDE SEQUENCE</scope>
</reference>
<dbReference type="EMBL" id="BQKI01000026">
    <property type="protein sequence ID" value="GJN12841.1"/>
    <property type="molecule type" value="Genomic_DNA"/>
</dbReference>
<protein>
    <recommendedName>
        <fullName evidence="6">Serine-threonine/tyrosine-protein kinase catalytic domain-containing protein</fullName>
    </recommendedName>
</protein>
<gene>
    <name evidence="7" type="primary">ga31155</name>
    <name evidence="7" type="ORF">PR202_ga31155</name>
</gene>
<dbReference type="InterPro" id="IPR011990">
    <property type="entry name" value="TPR-like_helical_dom_sf"/>
</dbReference>
<dbReference type="InterPro" id="IPR050667">
    <property type="entry name" value="PPR-containing_protein"/>
</dbReference>
<name>A0AAV5DR29_ELECO</name>
<comment type="similarity">
    <text evidence="1">Belongs to the PPR family. P subfamily.</text>
</comment>
<dbReference type="SUPFAM" id="SSF56112">
    <property type="entry name" value="Protein kinase-like (PK-like)"/>
    <property type="match status" value="1"/>
</dbReference>
<evidence type="ECO:0000313" key="7">
    <source>
        <dbReference type="EMBL" id="GJN12841.1"/>
    </source>
</evidence>
<dbReference type="AlphaFoldDB" id="A0AAV5DR29"/>
<dbReference type="InterPro" id="IPR001245">
    <property type="entry name" value="Ser-Thr/Tyr_kinase_cat_dom"/>
</dbReference>
<accession>A0AAV5DR29</accession>
<dbReference type="InterPro" id="IPR002885">
    <property type="entry name" value="PPR_rpt"/>
</dbReference>
<dbReference type="NCBIfam" id="TIGR00756">
    <property type="entry name" value="PPR"/>
    <property type="match status" value="3"/>
</dbReference>
<feature type="repeat" description="PPR" evidence="4">
    <location>
        <begin position="381"/>
        <end position="415"/>
    </location>
</feature>
<evidence type="ECO:0000256" key="2">
    <source>
        <dbReference type="ARBA" id="ARBA00022737"/>
    </source>
</evidence>
<feature type="compositionally biased region" description="Basic residues" evidence="5">
    <location>
        <begin position="123"/>
        <end position="135"/>
    </location>
</feature>
<evidence type="ECO:0000259" key="6">
    <source>
        <dbReference type="Pfam" id="PF07714"/>
    </source>
</evidence>
<feature type="repeat" description="PPR" evidence="4">
    <location>
        <begin position="416"/>
        <end position="450"/>
    </location>
</feature>
<dbReference type="InterPro" id="IPR011009">
    <property type="entry name" value="Kinase-like_dom_sf"/>
</dbReference>
<dbReference type="GO" id="GO:0004672">
    <property type="term" value="F:protein kinase activity"/>
    <property type="evidence" value="ECO:0007669"/>
    <property type="project" value="InterPro"/>
</dbReference>
<dbReference type="Pfam" id="PF13041">
    <property type="entry name" value="PPR_2"/>
    <property type="match status" value="2"/>
</dbReference>